<dbReference type="EMBL" id="JAUDCG010000013">
    <property type="protein sequence ID" value="MDM8156825.1"/>
    <property type="molecule type" value="Genomic_DNA"/>
</dbReference>
<reference evidence="1 2" key="1">
    <citation type="submission" date="2023-06" db="EMBL/GenBank/DDBJ databases">
        <title>Identification and characterization of horizontal gene transfer across gut microbiota members of farm animals based on homology search.</title>
        <authorList>
            <person name="Schwarzerova J."/>
            <person name="Nykrynova M."/>
            <person name="Jureckova K."/>
            <person name="Cejkova D."/>
            <person name="Rychlik I."/>
        </authorList>
    </citation>
    <scope>NUCLEOTIDE SEQUENCE [LARGE SCALE GENOMIC DNA]</scope>
    <source>
        <strain evidence="1 2">ET39</strain>
    </source>
</reference>
<dbReference type="Proteomes" id="UP001529340">
    <property type="component" value="Unassembled WGS sequence"/>
</dbReference>
<comment type="caution">
    <text evidence="1">The sequence shown here is derived from an EMBL/GenBank/DDBJ whole genome shotgun (WGS) entry which is preliminary data.</text>
</comment>
<proteinExistence type="predicted"/>
<sequence length="125" mass="14990">MKKHLIRIAKKNELLYRIAKRFYRAVRPAAPTLYRSLDYLLAYPMKTEDELTAILAHYETLRRENTRLLILWEGDPLCLHRLMRCHPQILFLSMDYYARYHQKLMLKNMILLDAARPAPAVLEYI</sequence>
<evidence type="ECO:0000313" key="2">
    <source>
        <dbReference type="Proteomes" id="UP001529340"/>
    </source>
</evidence>
<protein>
    <submittedName>
        <fullName evidence="1">Uncharacterized protein</fullName>
    </submittedName>
</protein>
<name>A0ABT7UBS0_9FIRM</name>
<reference evidence="2" key="2">
    <citation type="submission" date="2023-06" db="EMBL/GenBank/DDBJ databases">
        <title>Identification and characterization of horizontal gene transfer across gut microbiota members of farm animals based on homology search.</title>
        <authorList>
            <person name="Zeman M."/>
            <person name="Kubasova T."/>
            <person name="Jahodarova E."/>
            <person name="Nykrynova M."/>
            <person name="Rychlik I."/>
        </authorList>
    </citation>
    <scope>NUCLEOTIDE SEQUENCE [LARGE SCALE GENOMIC DNA]</scope>
    <source>
        <strain evidence="2">ET39</strain>
    </source>
</reference>
<evidence type="ECO:0000313" key="1">
    <source>
        <dbReference type="EMBL" id="MDM8156825.1"/>
    </source>
</evidence>
<dbReference type="RefSeq" id="WP_289607292.1">
    <property type="nucleotide sequence ID" value="NZ_JAUDCG010000013.1"/>
</dbReference>
<accession>A0ABT7UBS0</accession>
<gene>
    <name evidence="1" type="ORF">QUV96_04130</name>
</gene>
<reference evidence="1 2" key="3">
    <citation type="submission" date="2023-06" db="EMBL/GenBank/DDBJ databases">
        <authorList>
            <person name="Zeman M."/>
            <person name="Kubasova T."/>
            <person name="Jahodarova E."/>
            <person name="Nykrynova M."/>
            <person name="Rychlik I."/>
        </authorList>
    </citation>
    <scope>NUCLEOTIDE SEQUENCE [LARGE SCALE GENOMIC DNA]</scope>
    <source>
        <strain evidence="1 2">ET39</strain>
    </source>
</reference>
<keyword evidence="2" id="KW-1185">Reference proteome</keyword>
<organism evidence="1 2">
    <name type="scientific">Amedibacillus dolichus</name>
    <dbReference type="NCBI Taxonomy" id="31971"/>
    <lineage>
        <taxon>Bacteria</taxon>
        <taxon>Bacillati</taxon>
        <taxon>Bacillota</taxon>
        <taxon>Erysipelotrichia</taxon>
        <taxon>Erysipelotrichales</taxon>
        <taxon>Erysipelotrichaceae</taxon>
        <taxon>Amedibacillus</taxon>
    </lineage>
</organism>